<organism evidence="3 4">
    <name type="scientific">Sphingomonas aerolata</name>
    <dbReference type="NCBI Taxonomy" id="185951"/>
    <lineage>
        <taxon>Bacteria</taxon>
        <taxon>Pseudomonadati</taxon>
        <taxon>Pseudomonadota</taxon>
        <taxon>Alphaproteobacteria</taxon>
        <taxon>Sphingomonadales</taxon>
        <taxon>Sphingomonadaceae</taxon>
        <taxon>Sphingomonas</taxon>
    </lineage>
</organism>
<keyword evidence="4" id="KW-1185">Reference proteome</keyword>
<gene>
    <name evidence="3" type="ORF">C8J24_3156</name>
</gene>
<dbReference type="InterPro" id="IPR017556">
    <property type="entry name" value="Malonate_beta"/>
</dbReference>
<dbReference type="PANTHER" id="PTHR42995:SF1">
    <property type="entry name" value="MALONATE DECARBOXYLASE BETA SUBUNIT"/>
    <property type="match status" value="1"/>
</dbReference>
<proteinExistence type="predicted"/>
<dbReference type="GO" id="GO:0006633">
    <property type="term" value="P:fatty acid biosynthetic process"/>
    <property type="evidence" value="ECO:0007669"/>
    <property type="project" value="TreeGrafter"/>
</dbReference>
<evidence type="ECO:0000313" key="3">
    <source>
        <dbReference type="EMBL" id="PTM44939.1"/>
    </source>
</evidence>
<dbReference type="InterPro" id="IPR029045">
    <property type="entry name" value="ClpP/crotonase-like_dom_sf"/>
</dbReference>
<dbReference type="Pfam" id="PF01039">
    <property type="entry name" value="Carboxyl_trans"/>
    <property type="match status" value="1"/>
</dbReference>
<dbReference type="EMBL" id="PZZN01000003">
    <property type="protein sequence ID" value="PTM44939.1"/>
    <property type="molecule type" value="Genomic_DNA"/>
</dbReference>
<feature type="domain" description="CoA carboxyltransferase N-terminal" evidence="2">
    <location>
        <begin position="1"/>
        <end position="239"/>
    </location>
</feature>
<reference evidence="3 4" key="1">
    <citation type="submission" date="2018-04" db="EMBL/GenBank/DDBJ databases">
        <title>Genomic Encyclopedia of Type Strains, Phase III (KMG-III): the genomes of soil and plant-associated and newly described type strains.</title>
        <authorList>
            <person name="Whitman W."/>
        </authorList>
    </citation>
    <scope>NUCLEOTIDE SEQUENCE [LARGE SCALE GENOMIC DNA]</scope>
    <source>
        <strain evidence="3 4">NW12</strain>
    </source>
</reference>
<keyword evidence="1" id="KW-0808">Transferase</keyword>
<accession>A0A2T4YNF2</accession>
<dbReference type="GO" id="GO:2001295">
    <property type="term" value="P:malonyl-CoA biosynthetic process"/>
    <property type="evidence" value="ECO:0007669"/>
    <property type="project" value="TreeGrafter"/>
</dbReference>
<dbReference type="InterPro" id="IPR011762">
    <property type="entry name" value="COA_CT_N"/>
</dbReference>
<evidence type="ECO:0000259" key="2">
    <source>
        <dbReference type="PROSITE" id="PS50980"/>
    </source>
</evidence>
<dbReference type="GO" id="GO:0005975">
    <property type="term" value="P:carbohydrate metabolic process"/>
    <property type="evidence" value="ECO:0007669"/>
    <property type="project" value="InterPro"/>
</dbReference>
<dbReference type="NCBIfam" id="TIGR03133">
    <property type="entry name" value="malonate_beta"/>
    <property type="match status" value="1"/>
</dbReference>
<dbReference type="GO" id="GO:0003989">
    <property type="term" value="F:acetyl-CoA carboxylase activity"/>
    <property type="evidence" value="ECO:0007669"/>
    <property type="project" value="TreeGrafter"/>
</dbReference>
<dbReference type="SUPFAM" id="SSF52096">
    <property type="entry name" value="ClpP/crotonase"/>
    <property type="match status" value="1"/>
</dbReference>
<dbReference type="AlphaFoldDB" id="A0A2T4YNF2"/>
<dbReference type="GO" id="GO:0016740">
    <property type="term" value="F:transferase activity"/>
    <property type="evidence" value="ECO:0007669"/>
    <property type="project" value="UniProtKB-KW"/>
</dbReference>
<dbReference type="NCBIfam" id="NF005530">
    <property type="entry name" value="PRK07189.1"/>
    <property type="match status" value="1"/>
</dbReference>
<dbReference type="InterPro" id="IPR034733">
    <property type="entry name" value="AcCoA_carboxyl_beta"/>
</dbReference>
<dbReference type="GO" id="GO:0016831">
    <property type="term" value="F:carboxy-lyase activity"/>
    <property type="evidence" value="ECO:0007669"/>
    <property type="project" value="InterPro"/>
</dbReference>
<dbReference type="PROSITE" id="PS50980">
    <property type="entry name" value="COA_CT_NTER"/>
    <property type="match status" value="1"/>
</dbReference>
<dbReference type="RefSeq" id="WP_107933811.1">
    <property type="nucleotide sequence ID" value="NZ_PZZN01000003.1"/>
</dbReference>
<dbReference type="Proteomes" id="UP000240996">
    <property type="component" value="Unassembled WGS sequence"/>
</dbReference>
<dbReference type="PANTHER" id="PTHR42995">
    <property type="entry name" value="ACETYL-COENZYME A CARBOXYLASE CARBOXYL TRANSFERASE SUBUNIT BETA, CHLOROPLASTIC"/>
    <property type="match status" value="1"/>
</dbReference>
<evidence type="ECO:0000313" key="4">
    <source>
        <dbReference type="Proteomes" id="UP000240996"/>
    </source>
</evidence>
<evidence type="ECO:0000256" key="1">
    <source>
        <dbReference type="ARBA" id="ARBA00022679"/>
    </source>
</evidence>
<dbReference type="Gene3D" id="3.90.226.10">
    <property type="entry name" value="2-enoyl-CoA Hydratase, Chain A, domain 1"/>
    <property type="match status" value="1"/>
</dbReference>
<name>A0A2T4YNF2_9SPHN</name>
<sequence>MSSLHQSWYEAGARERIAALVDAGSFTEYVGPERRETSPHLGIFDLPAQFDDGIVVGAATVDGTPILIAAQEGRFMGGAFGEVHGAKLTGLLRAAKALNRDVVIAFDTGGVRLQEANAGEIAIAEIMRAVTEARIAGVRVVGLIGGRAGCYGGGGLIAGCCSTLIISEQGRISVTGPEVIETNKGVEEFDSRDRALVWRTMGGKHRTLIGGADLFVDDDAAAFRAAMLAALVRPAKAGSVRNASSVPFGRGERPGLDLATLDAEQDRLERRIARFGDAADATDIWRTLGIDDARAIPDMPSAAFATLAAQYRESADDAR</sequence>
<comment type="caution">
    <text evidence="3">The sequence shown here is derived from an EMBL/GenBank/DDBJ whole genome shotgun (WGS) entry which is preliminary data.</text>
</comment>
<protein>
    <submittedName>
        <fullName evidence="3">Malonate decarboxylase beta subunit</fullName>
    </submittedName>
</protein>